<keyword evidence="3" id="KW-1185">Reference proteome</keyword>
<sequence length="120" mass="13850">MWKWLIFVNFLFILHQSWAQRAVTCGKPVYMDCIDYCNKNCIEDVIQCRYNCEHGCGCTMGYVVRNNGACVKLSECEFEDITSEELTTPTPCTNTANEVTEANGEYILNLIEFETLNPYY</sequence>
<dbReference type="KEGG" id="dhe:111594270"/>
<dbReference type="InterPro" id="IPR036084">
    <property type="entry name" value="Ser_inhib-like_sf"/>
</dbReference>
<evidence type="ECO:0000259" key="2">
    <source>
        <dbReference type="Pfam" id="PF01826"/>
    </source>
</evidence>
<feature type="signal peptide" evidence="1">
    <location>
        <begin position="1"/>
        <end position="19"/>
    </location>
</feature>
<evidence type="ECO:0000313" key="4">
    <source>
        <dbReference type="RefSeq" id="XP_023163272.2"/>
    </source>
</evidence>
<dbReference type="SUPFAM" id="SSF57567">
    <property type="entry name" value="Serine protease inhibitors"/>
    <property type="match status" value="1"/>
</dbReference>
<evidence type="ECO:0000256" key="1">
    <source>
        <dbReference type="SAM" id="SignalP"/>
    </source>
</evidence>
<dbReference type="InterPro" id="IPR002919">
    <property type="entry name" value="TIL_dom"/>
</dbReference>
<dbReference type="Gene3D" id="2.10.25.10">
    <property type="entry name" value="Laminin"/>
    <property type="match status" value="1"/>
</dbReference>
<dbReference type="AlphaFoldDB" id="A0A6J1LD74"/>
<dbReference type="Proteomes" id="UP000504633">
    <property type="component" value="Unplaced"/>
</dbReference>
<evidence type="ECO:0000313" key="3">
    <source>
        <dbReference type="Proteomes" id="UP000504633"/>
    </source>
</evidence>
<dbReference type="CTD" id="8673983"/>
<dbReference type="OrthoDB" id="7871913at2759"/>
<feature type="domain" description="TIL" evidence="2">
    <location>
        <begin position="29"/>
        <end position="76"/>
    </location>
</feature>
<gene>
    <name evidence="4" type="primary">LOC111594270</name>
</gene>
<dbReference type="CDD" id="cd19941">
    <property type="entry name" value="TIL"/>
    <property type="match status" value="1"/>
</dbReference>
<dbReference type="Pfam" id="PF01826">
    <property type="entry name" value="TIL"/>
    <property type="match status" value="1"/>
</dbReference>
<accession>A0A6J1LD74</accession>
<dbReference type="RefSeq" id="XP_023163272.2">
    <property type="nucleotide sequence ID" value="XM_023307504.2"/>
</dbReference>
<name>A0A6J1LD74_DROHY</name>
<protein>
    <submittedName>
        <fullName evidence="4">Uncharacterized protein LOC111594270</fullName>
    </submittedName>
</protein>
<feature type="chain" id="PRO_5026856226" evidence="1">
    <location>
        <begin position="20"/>
        <end position="120"/>
    </location>
</feature>
<keyword evidence="1" id="KW-0732">Signal</keyword>
<reference evidence="4" key="1">
    <citation type="submission" date="2025-08" db="UniProtKB">
        <authorList>
            <consortium name="RefSeq"/>
        </authorList>
    </citation>
    <scope>IDENTIFICATION</scope>
    <source>
        <strain evidence="4">15085-1641.00</strain>
        <tissue evidence="4">Whole body</tissue>
    </source>
</reference>
<organism evidence="3 4">
    <name type="scientific">Drosophila hydei</name>
    <name type="common">Fruit fly</name>
    <dbReference type="NCBI Taxonomy" id="7224"/>
    <lineage>
        <taxon>Eukaryota</taxon>
        <taxon>Metazoa</taxon>
        <taxon>Ecdysozoa</taxon>
        <taxon>Arthropoda</taxon>
        <taxon>Hexapoda</taxon>
        <taxon>Insecta</taxon>
        <taxon>Pterygota</taxon>
        <taxon>Neoptera</taxon>
        <taxon>Endopterygota</taxon>
        <taxon>Diptera</taxon>
        <taxon>Brachycera</taxon>
        <taxon>Muscomorpha</taxon>
        <taxon>Ephydroidea</taxon>
        <taxon>Drosophilidae</taxon>
        <taxon>Drosophila</taxon>
    </lineage>
</organism>
<dbReference type="OMA" id="YCKENCP"/>
<proteinExistence type="predicted"/>
<dbReference type="GeneID" id="111594270"/>